<protein>
    <submittedName>
        <fullName evidence="1">Uncharacterized protein</fullName>
    </submittedName>
</protein>
<keyword evidence="2" id="KW-1185">Reference proteome</keyword>
<dbReference type="Proteomes" id="UP001151760">
    <property type="component" value="Unassembled WGS sequence"/>
</dbReference>
<proteinExistence type="predicted"/>
<organism evidence="1 2">
    <name type="scientific">Tanacetum coccineum</name>
    <dbReference type="NCBI Taxonomy" id="301880"/>
    <lineage>
        <taxon>Eukaryota</taxon>
        <taxon>Viridiplantae</taxon>
        <taxon>Streptophyta</taxon>
        <taxon>Embryophyta</taxon>
        <taxon>Tracheophyta</taxon>
        <taxon>Spermatophyta</taxon>
        <taxon>Magnoliopsida</taxon>
        <taxon>eudicotyledons</taxon>
        <taxon>Gunneridae</taxon>
        <taxon>Pentapetalae</taxon>
        <taxon>asterids</taxon>
        <taxon>campanulids</taxon>
        <taxon>Asterales</taxon>
        <taxon>Asteraceae</taxon>
        <taxon>Asteroideae</taxon>
        <taxon>Anthemideae</taxon>
        <taxon>Anthemidinae</taxon>
        <taxon>Tanacetum</taxon>
    </lineage>
</organism>
<dbReference type="EMBL" id="BQNB010017850">
    <property type="protein sequence ID" value="GJT67915.1"/>
    <property type="molecule type" value="Genomic_DNA"/>
</dbReference>
<accession>A0ABQ5FXB1</accession>
<evidence type="ECO:0000313" key="1">
    <source>
        <dbReference type="EMBL" id="GJT67915.1"/>
    </source>
</evidence>
<name>A0ABQ5FXB1_9ASTR</name>
<evidence type="ECO:0000313" key="2">
    <source>
        <dbReference type="Proteomes" id="UP001151760"/>
    </source>
</evidence>
<sequence>MYPERKEACGGGGRAMGLVGDGRTNAIVVEYGRVASGEGEGGMSRLLLTLLGAFGLASISSWQESHKSPTKSLFDVGSRRISIFTVNTKEYHSDVLANITRIMRRT</sequence>
<comment type="caution">
    <text evidence="1">The sequence shown here is derived from an EMBL/GenBank/DDBJ whole genome shotgun (WGS) entry which is preliminary data.</text>
</comment>
<reference evidence="1" key="1">
    <citation type="journal article" date="2022" name="Int. J. Mol. Sci.">
        <title>Draft Genome of Tanacetum Coccineum: Genomic Comparison of Closely Related Tanacetum-Family Plants.</title>
        <authorList>
            <person name="Yamashiro T."/>
            <person name="Shiraishi A."/>
            <person name="Nakayama K."/>
            <person name="Satake H."/>
        </authorList>
    </citation>
    <scope>NUCLEOTIDE SEQUENCE</scope>
</reference>
<gene>
    <name evidence="1" type="ORF">Tco_1019395</name>
</gene>
<reference evidence="1" key="2">
    <citation type="submission" date="2022-01" db="EMBL/GenBank/DDBJ databases">
        <authorList>
            <person name="Yamashiro T."/>
            <person name="Shiraishi A."/>
            <person name="Satake H."/>
            <person name="Nakayama K."/>
        </authorList>
    </citation>
    <scope>NUCLEOTIDE SEQUENCE</scope>
</reference>